<evidence type="ECO:0000256" key="3">
    <source>
        <dbReference type="ARBA" id="ARBA00022989"/>
    </source>
</evidence>
<dbReference type="GO" id="GO:0005509">
    <property type="term" value="F:calcium ion binding"/>
    <property type="evidence" value="ECO:0007669"/>
    <property type="project" value="InterPro"/>
</dbReference>
<dbReference type="InterPro" id="IPR012879">
    <property type="entry name" value="CCDC47"/>
</dbReference>
<dbReference type="Proteomes" id="UP000045706">
    <property type="component" value="Unassembled WGS sequence"/>
</dbReference>
<evidence type="ECO:0008006" key="8">
    <source>
        <dbReference type="Google" id="ProtNLM"/>
    </source>
</evidence>
<dbReference type="PANTHER" id="PTHR12883">
    <property type="entry name" value="ADIPOCYTE-SPECIFIC PROTEIN 4-RELATED"/>
    <property type="match status" value="1"/>
</dbReference>
<dbReference type="GO" id="GO:0032469">
    <property type="term" value="P:endoplasmic reticulum calcium ion homeostasis"/>
    <property type="evidence" value="ECO:0007669"/>
    <property type="project" value="InterPro"/>
</dbReference>
<dbReference type="AlphaFoldDB" id="A0A0G4M671"/>
<accession>A0A0G4M671</accession>
<gene>
    <name evidence="6" type="ORF">BN1723_000443</name>
</gene>
<name>A0A0G4M671_VERLO</name>
<dbReference type="Pfam" id="PF07946">
    <property type="entry name" value="CCDC47"/>
    <property type="match status" value="1"/>
</dbReference>
<evidence type="ECO:0000256" key="4">
    <source>
        <dbReference type="ARBA" id="ARBA00023136"/>
    </source>
</evidence>
<comment type="subcellular location">
    <subcellularLocation>
        <location evidence="1">Membrane</location>
        <topology evidence="1">Single-pass membrane protein</topology>
    </subcellularLocation>
</comment>
<feature type="region of interest" description="Disordered" evidence="5">
    <location>
        <begin position="484"/>
        <end position="510"/>
    </location>
</feature>
<proteinExistence type="predicted"/>
<dbReference type="GO" id="GO:0005783">
    <property type="term" value="C:endoplasmic reticulum"/>
    <property type="evidence" value="ECO:0007669"/>
    <property type="project" value="InterPro"/>
</dbReference>
<keyword evidence="4" id="KW-0472">Membrane</keyword>
<evidence type="ECO:0000313" key="7">
    <source>
        <dbReference type="Proteomes" id="UP000045706"/>
    </source>
</evidence>
<reference evidence="7" key="1">
    <citation type="submission" date="2015-05" db="EMBL/GenBank/DDBJ databases">
        <authorList>
            <person name="Fogelqvist Johan"/>
        </authorList>
    </citation>
    <scope>NUCLEOTIDE SEQUENCE [LARGE SCALE GENOMIC DNA]</scope>
</reference>
<evidence type="ECO:0000313" key="6">
    <source>
        <dbReference type="EMBL" id="CRK29450.1"/>
    </source>
</evidence>
<feature type="compositionally biased region" description="Basic and acidic residues" evidence="5">
    <location>
        <begin position="485"/>
        <end position="501"/>
    </location>
</feature>
<evidence type="ECO:0000256" key="5">
    <source>
        <dbReference type="SAM" id="MobiDB-lite"/>
    </source>
</evidence>
<keyword evidence="2" id="KW-0812">Transmembrane</keyword>
<keyword evidence="3" id="KW-1133">Transmembrane helix</keyword>
<dbReference type="GO" id="GO:0016020">
    <property type="term" value="C:membrane"/>
    <property type="evidence" value="ECO:0007669"/>
    <property type="project" value="UniProtKB-SubCell"/>
</dbReference>
<dbReference type="EMBL" id="CVQI01022223">
    <property type="protein sequence ID" value="CRK29450.1"/>
    <property type="molecule type" value="Genomic_DNA"/>
</dbReference>
<evidence type="ECO:0000256" key="1">
    <source>
        <dbReference type="ARBA" id="ARBA00004167"/>
    </source>
</evidence>
<dbReference type="PANTHER" id="PTHR12883:SF0">
    <property type="entry name" value="PAT COMPLEX SUBUNIT CCDC47"/>
    <property type="match status" value="1"/>
</dbReference>
<protein>
    <recommendedName>
        <fullName evidence="8">DUF1682 domain protein</fullName>
    </recommendedName>
</protein>
<evidence type="ECO:0000256" key="2">
    <source>
        <dbReference type="ARBA" id="ARBA00022692"/>
    </source>
</evidence>
<sequence length="510" mass="57122">MWSRLDIPHPPQAQAQAQAKAQDTLANVLNSFFGGGKAADKAVPAADSDFADFAEAPNPVPTDTVVPVGATAVDGTAAAEATSVQFTRWYRVDQRHSLDEFRLEGIVISIGLVIFIVHLIGSRLNRSKSKAWARAHAPALKSEFASVGFSGRSTVESDPQAIEGVLKEKSLFEYAAYGTGRQNVAFVDVTLTLIKRFNPMISLGETLFNFFWDSVDAPRDIMDAVIYPFDGKETLTVPQVPGTHELRSKDSKSSYDGFVWAIVAKGRMKQLREERYDLSITFTKDHSKLPNWATVMTESAEITEQLLTPEIIQAVELAGDAFDYLIVSDQPIDKPRTLEEATTARKRIFLRYTIPSSNDFSTAVELAGDAFDYLIVSDQPIDKPRTLEEATTARKRVFLRYTIPSNNDFSRVTPLFTQFLQLPDSLVAKAKFRPEILRKVNRVREEAVAQLKKEADAVVAEERNAERERVKKVKRDQELAGLDAKQQKRYLEKEREKETRKAAKKQTMRG</sequence>
<organism evidence="6 7">
    <name type="scientific">Verticillium longisporum</name>
    <name type="common">Verticillium dahliae var. longisporum</name>
    <dbReference type="NCBI Taxonomy" id="100787"/>
    <lineage>
        <taxon>Eukaryota</taxon>
        <taxon>Fungi</taxon>
        <taxon>Dikarya</taxon>
        <taxon>Ascomycota</taxon>
        <taxon>Pezizomycotina</taxon>
        <taxon>Sordariomycetes</taxon>
        <taxon>Hypocreomycetidae</taxon>
        <taxon>Glomerellales</taxon>
        <taxon>Plectosphaerellaceae</taxon>
        <taxon>Verticillium</taxon>
    </lineage>
</organism>